<proteinExistence type="predicted"/>
<name>A0A915C6A4_PARUN</name>
<reference evidence="2" key="1">
    <citation type="submission" date="2022-11" db="UniProtKB">
        <authorList>
            <consortium name="WormBaseParasite"/>
        </authorList>
    </citation>
    <scope>IDENTIFICATION</scope>
</reference>
<dbReference type="Proteomes" id="UP000887569">
    <property type="component" value="Unplaced"/>
</dbReference>
<evidence type="ECO:0000313" key="2">
    <source>
        <dbReference type="WBParaSite" id="PgR095X_g002_t01"/>
    </source>
</evidence>
<accession>A0A915C6A4</accession>
<keyword evidence="1" id="KW-1185">Reference proteome</keyword>
<dbReference type="AlphaFoldDB" id="A0A915C6A4"/>
<protein>
    <submittedName>
        <fullName evidence="2">Uncharacterized protein</fullName>
    </submittedName>
</protein>
<sequence>MMKCRTAQNEPATNPCLPIVGLCRICVILGSYSSYQDRIKLHTLCILDSLCYCDWHPLKNSVH</sequence>
<organism evidence="1 2">
    <name type="scientific">Parascaris univalens</name>
    <name type="common">Nematode worm</name>
    <dbReference type="NCBI Taxonomy" id="6257"/>
    <lineage>
        <taxon>Eukaryota</taxon>
        <taxon>Metazoa</taxon>
        <taxon>Ecdysozoa</taxon>
        <taxon>Nematoda</taxon>
        <taxon>Chromadorea</taxon>
        <taxon>Rhabditida</taxon>
        <taxon>Spirurina</taxon>
        <taxon>Ascaridomorpha</taxon>
        <taxon>Ascaridoidea</taxon>
        <taxon>Ascarididae</taxon>
        <taxon>Parascaris</taxon>
    </lineage>
</organism>
<dbReference type="WBParaSite" id="PgR095X_g002_t01">
    <property type="protein sequence ID" value="PgR095X_g002_t01"/>
    <property type="gene ID" value="PgR095X_g002"/>
</dbReference>
<evidence type="ECO:0000313" key="1">
    <source>
        <dbReference type="Proteomes" id="UP000887569"/>
    </source>
</evidence>